<dbReference type="EMBL" id="BAABGA010000120">
    <property type="protein sequence ID" value="GAA4472928.1"/>
    <property type="molecule type" value="Genomic_DNA"/>
</dbReference>
<evidence type="ECO:0000259" key="3">
    <source>
        <dbReference type="SMART" id="SM00278"/>
    </source>
</evidence>
<keyword evidence="2" id="KW-0235">DNA replication</keyword>
<dbReference type="InterPro" id="IPR027421">
    <property type="entry name" value="DNA_pol_lamdba_lyase_dom_sf"/>
</dbReference>
<evidence type="ECO:0000313" key="4">
    <source>
        <dbReference type="EMBL" id="GAA4472928.1"/>
    </source>
</evidence>
<feature type="domain" description="Helix-hairpin-helix DNA-binding motif class 1" evidence="3">
    <location>
        <begin position="122"/>
        <end position="141"/>
    </location>
</feature>
<name>A0ABP8NWQ1_9BACT</name>
<keyword evidence="5" id="KW-1185">Reference proteome</keyword>
<accession>A0ABP8NWQ1</accession>
<dbReference type="PANTHER" id="PTHR11276:SF28">
    <property type="entry name" value="DNA POLYMERASE LAMBDA"/>
    <property type="match status" value="1"/>
</dbReference>
<dbReference type="Pfam" id="PF14716">
    <property type="entry name" value="HHH_8"/>
    <property type="match status" value="1"/>
</dbReference>
<dbReference type="PANTHER" id="PTHR11276">
    <property type="entry name" value="DNA POLYMERASE TYPE-X FAMILY MEMBER"/>
    <property type="match status" value="1"/>
</dbReference>
<evidence type="ECO:0000256" key="2">
    <source>
        <dbReference type="ARBA" id="ARBA00022705"/>
    </source>
</evidence>
<dbReference type="SUPFAM" id="SSF47802">
    <property type="entry name" value="DNA polymerase beta, N-terminal domain-like"/>
    <property type="match status" value="1"/>
</dbReference>
<gene>
    <name evidence="4" type="ORF">GCM10023156_70210</name>
</gene>
<dbReference type="InterPro" id="IPR010994">
    <property type="entry name" value="RuvA_2-like"/>
</dbReference>
<proteinExistence type="predicted"/>
<feature type="domain" description="Helix-hairpin-helix DNA-binding motif class 1" evidence="3">
    <location>
        <begin position="157"/>
        <end position="176"/>
    </location>
</feature>
<dbReference type="InterPro" id="IPR003583">
    <property type="entry name" value="Hlx-hairpin-Hlx_DNA-bd_motif"/>
</dbReference>
<dbReference type="Gene3D" id="1.10.150.110">
    <property type="entry name" value="DNA polymerase beta, N-terminal domain-like"/>
    <property type="match status" value="1"/>
</dbReference>
<dbReference type="Proteomes" id="UP001500840">
    <property type="component" value="Unassembled WGS sequence"/>
</dbReference>
<protein>
    <submittedName>
        <fullName evidence="4">Helix-hairpin-helix domain-containing protein</fullName>
    </submittedName>
</protein>
<comment type="caution">
    <text evidence="4">The sequence shown here is derived from an EMBL/GenBank/DDBJ whole genome shotgun (WGS) entry which is preliminary data.</text>
</comment>
<dbReference type="InterPro" id="IPR010996">
    <property type="entry name" value="HHH_MUS81"/>
</dbReference>
<dbReference type="InterPro" id="IPR022312">
    <property type="entry name" value="DNA_pol_X"/>
</dbReference>
<evidence type="ECO:0000313" key="5">
    <source>
        <dbReference type="Proteomes" id="UP001500840"/>
    </source>
</evidence>
<keyword evidence="1" id="KW-0237">DNA synthesis</keyword>
<dbReference type="SUPFAM" id="SSF47781">
    <property type="entry name" value="RuvA domain 2-like"/>
    <property type="match status" value="1"/>
</dbReference>
<evidence type="ECO:0000256" key="1">
    <source>
        <dbReference type="ARBA" id="ARBA00022634"/>
    </source>
</evidence>
<sequence length="337" mass="38035">MAEMVAIQSHQPDEIAREIETVSESSQHASENQAIAELLDEIANLLAEQGAGEFRVRAYQNASKTLHSLATPVRNIMLHEGVMGLIDLPTIGHSIANLIEQYLRLGRIPLLDRLRGDETAERLFATLPSIGPELAHRIHEELEIETLLELWAAAKDGRLEKVPGMGRKRIRAIRESLADRLRHRAPAGPSALAADMTRSEPAVYDHTVSGARESDHEVSVAELLDVDEEYRRLASQGKLTKIAPRHFNPGAVAWLPILHCQRSDRHYTAMYSNTARAHQLNTTKDWVILYRDDPKSHDRWTVITSQFGKLRGCRIVRGREEECWRHYRPHSAGDPHP</sequence>
<dbReference type="Pfam" id="PF14520">
    <property type="entry name" value="HHH_5"/>
    <property type="match status" value="1"/>
</dbReference>
<organism evidence="4 5">
    <name type="scientific">Novipirellula rosea</name>
    <dbReference type="NCBI Taxonomy" id="1031540"/>
    <lineage>
        <taxon>Bacteria</taxon>
        <taxon>Pseudomonadati</taxon>
        <taxon>Planctomycetota</taxon>
        <taxon>Planctomycetia</taxon>
        <taxon>Pirellulales</taxon>
        <taxon>Pirellulaceae</taxon>
        <taxon>Novipirellula</taxon>
    </lineage>
</organism>
<dbReference type="SMART" id="SM00278">
    <property type="entry name" value="HhH1"/>
    <property type="match status" value="2"/>
</dbReference>
<dbReference type="Gene3D" id="1.10.150.20">
    <property type="entry name" value="5' to 3' exonuclease, C-terminal subdomain"/>
    <property type="match status" value="1"/>
</dbReference>
<reference evidence="5" key="1">
    <citation type="journal article" date="2019" name="Int. J. Syst. Evol. Microbiol.">
        <title>The Global Catalogue of Microorganisms (GCM) 10K type strain sequencing project: providing services to taxonomists for standard genome sequencing and annotation.</title>
        <authorList>
            <consortium name="The Broad Institute Genomics Platform"/>
            <consortium name="The Broad Institute Genome Sequencing Center for Infectious Disease"/>
            <person name="Wu L."/>
            <person name="Ma J."/>
        </authorList>
    </citation>
    <scope>NUCLEOTIDE SEQUENCE [LARGE SCALE GENOMIC DNA]</scope>
    <source>
        <strain evidence="5">JCM 17759</strain>
    </source>
</reference>